<gene>
    <name evidence="3" type="ORF">SAMN05216339_101506</name>
</gene>
<dbReference type="SUPFAM" id="SSF117991">
    <property type="entry name" value="YbeD/HP0495-like"/>
    <property type="match status" value="1"/>
</dbReference>
<proteinExistence type="inferred from homology"/>
<evidence type="ECO:0000313" key="4">
    <source>
        <dbReference type="Proteomes" id="UP000183926"/>
    </source>
</evidence>
<dbReference type="OrthoDB" id="9793424at2"/>
<dbReference type="InterPro" id="IPR027471">
    <property type="entry name" value="YbeD-like_sf"/>
</dbReference>
<protein>
    <recommendedName>
        <fullName evidence="2">UPF0250 protein SAMN05216339_101506</fullName>
    </recommendedName>
</protein>
<dbReference type="PANTHER" id="PTHR38036:SF1">
    <property type="entry name" value="UPF0250 PROTEIN YBED"/>
    <property type="match status" value="1"/>
</dbReference>
<dbReference type="Proteomes" id="UP000183926">
    <property type="component" value="Unassembled WGS sequence"/>
</dbReference>
<dbReference type="PANTHER" id="PTHR38036">
    <property type="entry name" value="UPF0250 PROTEIN YBED"/>
    <property type="match status" value="1"/>
</dbReference>
<dbReference type="EMBL" id="FPBL01000001">
    <property type="protein sequence ID" value="SFU35760.1"/>
    <property type="molecule type" value="Genomic_DNA"/>
</dbReference>
<evidence type="ECO:0000256" key="1">
    <source>
        <dbReference type="ARBA" id="ARBA00008460"/>
    </source>
</evidence>
<dbReference type="InterPro" id="IPR007454">
    <property type="entry name" value="UPF0250_YbeD-like"/>
</dbReference>
<dbReference type="GO" id="GO:0005829">
    <property type="term" value="C:cytosol"/>
    <property type="evidence" value="ECO:0007669"/>
    <property type="project" value="TreeGrafter"/>
</dbReference>
<name>A0A1I7FHS9_9PROT</name>
<evidence type="ECO:0000313" key="3">
    <source>
        <dbReference type="EMBL" id="SFU35760.1"/>
    </source>
</evidence>
<accession>A0A1I7FHS9</accession>
<dbReference type="Gene3D" id="3.30.70.260">
    <property type="match status" value="1"/>
</dbReference>
<dbReference type="HAMAP" id="MF_00659">
    <property type="entry name" value="UPF0250"/>
    <property type="match status" value="1"/>
</dbReference>
<reference evidence="3 4" key="1">
    <citation type="submission" date="2016-10" db="EMBL/GenBank/DDBJ databases">
        <authorList>
            <person name="de Groot N.N."/>
        </authorList>
    </citation>
    <scope>NUCLEOTIDE SEQUENCE [LARGE SCALE GENOMIC DNA]</scope>
    <source>
        <strain evidence="3 4">Nm24</strain>
    </source>
</reference>
<dbReference type="AlphaFoldDB" id="A0A1I7FHS9"/>
<dbReference type="Pfam" id="PF04359">
    <property type="entry name" value="DUF493"/>
    <property type="match status" value="1"/>
</dbReference>
<dbReference type="RefSeq" id="WP_074926707.1">
    <property type="nucleotide sequence ID" value="NZ_FPBL01000001.1"/>
</dbReference>
<sequence length="87" mass="9869">MTEESLIEYPCDFPIKIMGKAQQGFTQSMLTIVKTHAPDFDDTTLEVRTSKSGTYLSLTCTIRATSRTQLDSLYQTLYNHPMVTMLL</sequence>
<organism evidence="3 4">
    <name type="scientific">Nitrosomonas eutropha</name>
    <dbReference type="NCBI Taxonomy" id="916"/>
    <lineage>
        <taxon>Bacteria</taxon>
        <taxon>Pseudomonadati</taxon>
        <taxon>Pseudomonadota</taxon>
        <taxon>Betaproteobacteria</taxon>
        <taxon>Nitrosomonadales</taxon>
        <taxon>Nitrosomonadaceae</taxon>
        <taxon>Nitrosomonas</taxon>
    </lineage>
</organism>
<comment type="similarity">
    <text evidence="1 2">Belongs to the UPF0250 family.</text>
</comment>
<evidence type="ECO:0000256" key="2">
    <source>
        <dbReference type="HAMAP-Rule" id="MF_00659"/>
    </source>
</evidence>